<dbReference type="InterPro" id="IPR007400">
    <property type="entry name" value="PrpF-like"/>
</dbReference>
<evidence type="ECO:0000313" key="3">
    <source>
        <dbReference type="EMBL" id="TXB71211.1"/>
    </source>
</evidence>
<evidence type="ECO:0000256" key="1">
    <source>
        <dbReference type="ARBA" id="ARBA00007673"/>
    </source>
</evidence>
<sequence length="366" mass="38296">MTQTAIPYHFIRGGTSRGPYFRRSDLPDDEATLSDVLMAVVGAGHPLNIDGVGGGNAVTTKVAMLSRSAREDCDIDYFFAQVAVEKREVDYRPTCGNILVGVGPAAIEMGLVAAQDGETQVRIHAVNTGAVVNALVQTPGGRVTYEGDFEIAGVPGSAAPIRLDFMETVGSVTGALLPTGNLRDEIDGIEVTCMDVAMPVMFARAEDFGLTGYETQSELDANRAFFDKVEPIRLKAGALMGLGDVSKSVAPKITLLAKPAHGGSITARYFMPWSTHPSMAVTGAQCIAACAILPGTVADGLSDGLEGTPAPVTVAIEHASGTFEVLVDFGPAEGGIDIRSAGLVRTARLIARGEVMVPTTIWDGTR</sequence>
<evidence type="ECO:0000313" key="4">
    <source>
        <dbReference type="Proteomes" id="UP000321562"/>
    </source>
</evidence>
<keyword evidence="2 3" id="KW-0413">Isomerase</keyword>
<protein>
    <submittedName>
        <fullName evidence="3">4-oxalomesaconate tautomerase</fullName>
        <ecNumber evidence="3">5.3.2.8</ecNumber>
    </submittedName>
</protein>
<dbReference type="RefSeq" id="WP_147096709.1">
    <property type="nucleotide sequence ID" value="NZ_JBHUFH010000002.1"/>
</dbReference>
<dbReference type="Gene3D" id="3.10.310.10">
    <property type="entry name" value="Diaminopimelate Epimerase, Chain A, domain 1"/>
    <property type="match status" value="2"/>
</dbReference>
<reference evidence="3 4" key="1">
    <citation type="submission" date="2019-08" db="EMBL/GenBank/DDBJ databases">
        <authorList>
            <person name="Ye J."/>
        </authorList>
    </citation>
    <scope>NUCLEOTIDE SEQUENCE [LARGE SCALE GENOMIC DNA]</scope>
    <source>
        <strain evidence="3 4">TK008</strain>
    </source>
</reference>
<dbReference type="SUPFAM" id="SSF54506">
    <property type="entry name" value="Diaminopimelate epimerase-like"/>
    <property type="match status" value="2"/>
</dbReference>
<gene>
    <name evidence="3" type="ORF">FQV27_05040</name>
</gene>
<name>A0A5C6S9Q6_9RHOB</name>
<dbReference type="EMBL" id="VOPL01000001">
    <property type="protein sequence ID" value="TXB71211.1"/>
    <property type="molecule type" value="Genomic_DNA"/>
</dbReference>
<comment type="caution">
    <text evidence="3">The sequence shown here is derived from an EMBL/GenBank/DDBJ whole genome shotgun (WGS) entry which is preliminary data.</text>
</comment>
<dbReference type="OrthoDB" id="9779763at2"/>
<dbReference type="EC" id="5.3.2.8" evidence="3"/>
<dbReference type="GO" id="GO:0016853">
    <property type="term" value="F:isomerase activity"/>
    <property type="evidence" value="ECO:0007669"/>
    <property type="project" value="UniProtKB-KW"/>
</dbReference>
<comment type="similarity">
    <text evidence="1">Belongs to the PrpF family.</text>
</comment>
<organism evidence="3 4">
    <name type="scientific">Paracoccus aurantiacus</name>
    <dbReference type="NCBI Taxonomy" id="2599412"/>
    <lineage>
        <taxon>Bacteria</taxon>
        <taxon>Pseudomonadati</taxon>
        <taxon>Pseudomonadota</taxon>
        <taxon>Alphaproteobacteria</taxon>
        <taxon>Rhodobacterales</taxon>
        <taxon>Paracoccaceae</taxon>
        <taxon>Paracoccus</taxon>
    </lineage>
</organism>
<dbReference type="InterPro" id="IPR047687">
    <property type="entry name" value="OMA_tautomer-like"/>
</dbReference>
<dbReference type="PANTHER" id="PTHR43709:SF2">
    <property type="entry name" value="DUF453 DOMAIN PROTEIN (AFU_ORTHOLOGUE AFUA_6G00360)"/>
    <property type="match status" value="1"/>
</dbReference>
<dbReference type="AlphaFoldDB" id="A0A5C6S9Q6"/>
<dbReference type="Proteomes" id="UP000321562">
    <property type="component" value="Unassembled WGS sequence"/>
</dbReference>
<dbReference type="PANTHER" id="PTHR43709">
    <property type="entry name" value="ACONITATE ISOMERASE-RELATED"/>
    <property type="match status" value="1"/>
</dbReference>
<dbReference type="Pfam" id="PF04303">
    <property type="entry name" value="PrpF"/>
    <property type="match status" value="1"/>
</dbReference>
<keyword evidence="4" id="KW-1185">Reference proteome</keyword>
<proteinExistence type="inferred from homology"/>
<accession>A0A5C6S9Q6</accession>
<dbReference type="NCBIfam" id="NF033377">
    <property type="entry name" value="OMA_tautomer"/>
    <property type="match status" value="1"/>
</dbReference>
<evidence type="ECO:0000256" key="2">
    <source>
        <dbReference type="ARBA" id="ARBA00023235"/>
    </source>
</evidence>